<accession>A0ABR8TRB4</accession>
<reference evidence="3 4" key="1">
    <citation type="submission" date="2020-08" db="EMBL/GenBank/DDBJ databases">
        <title>A Genomic Blueprint of the Chicken Gut Microbiome.</title>
        <authorList>
            <person name="Gilroy R."/>
            <person name="Ravi A."/>
            <person name="Getino M."/>
            <person name="Pursley I."/>
            <person name="Horton D.L."/>
            <person name="Alikhan N.-F."/>
            <person name="Baker D."/>
            <person name="Gharbi K."/>
            <person name="Hall N."/>
            <person name="Watson M."/>
            <person name="Adriaenssens E.M."/>
            <person name="Foster-Nyarko E."/>
            <person name="Jarju S."/>
            <person name="Secka A."/>
            <person name="Antonio M."/>
            <person name="Oren A."/>
            <person name="Chaudhuri R."/>
            <person name="La Ragione R.M."/>
            <person name="Hildebrand F."/>
            <person name="Pallen M.J."/>
        </authorList>
    </citation>
    <scope>NUCLEOTIDE SEQUENCE [LARGE SCALE GENOMIC DNA]</scope>
    <source>
        <strain evidence="3 4">Sa2CUA2</strain>
    </source>
</reference>
<gene>
    <name evidence="3" type="ORF">H9642_12635</name>
</gene>
<dbReference type="Proteomes" id="UP000611945">
    <property type="component" value="Unassembled WGS sequence"/>
</dbReference>
<dbReference type="InterPro" id="IPR000639">
    <property type="entry name" value="Epox_hydrolase-like"/>
</dbReference>
<organism evidence="3 4">
    <name type="scientific">Serpens gallinarum</name>
    <dbReference type="NCBI Taxonomy" id="2763075"/>
    <lineage>
        <taxon>Bacteria</taxon>
        <taxon>Pseudomonadati</taxon>
        <taxon>Pseudomonadota</taxon>
        <taxon>Gammaproteobacteria</taxon>
        <taxon>Pseudomonadales</taxon>
        <taxon>Pseudomonadaceae</taxon>
        <taxon>Pseudomonas</taxon>
    </lineage>
</organism>
<dbReference type="GO" id="GO:0016787">
    <property type="term" value="F:hydrolase activity"/>
    <property type="evidence" value="ECO:0007669"/>
    <property type="project" value="UniProtKB-KW"/>
</dbReference>
<dbReference type="Gene3D" id="3.40.50.1820">
    <property type="entry name" value="alpha/beta hydrolase"/>
    <property type="match status" value="1"/>
</dbReference>
<keyword evidence="1 3" id="KW-0378">Hydrolase</keyword>
<evidence type="ECO:0000313" key="4">
    <source>
        <dbReference type="Proteomes" id="UP000611945"/>
    </source>
</evidence>
<sequence>MPSHTDTPSTPVQPAPAINLNTAKAQRLDISADGVRLAVYCWGRADAPPLLLVHGYPDNHTVWLPLISELADDYRIIAYDVRGFGASQKPRRRQDYRLKKLANDLEAVIRATSPDRPVHLLAHDWGSIQCWEAVTEPRMQPLLASFTSISGPCLDHVGHWMRDRLKPKRRTGALSQLTGQLLSSWYIGFFHIPLLPELCWRLGLDRAWPWLLARLEGLPNMPPSTSQRADGMHGIHLYRANFFRCLFRPRLRSTEVAVQLIVPLRDRFVRPQLFDGLSRWAPNVTRRDADAGHWQLLARPQKMADWMRQFTHQVENDFHSAQSRR</sequence>
<dbReference type="SUPFAM" id="SSF53474">
    <property type="entry name" value="alpha/beta-Hydrolases"/>
    <property type="match status" value="1"/>
</dbReference>
<dbReference type="InterPro" id="IPR029058">
    <property type="entry name" value="AB_hydrolase_fold"/>
</dbReference>
<keyword evidence="4" id="KW-1185">Reference proteome</keyword>
<feature type="domain" description="AB hydrolase-1" evidence="2">
    <location>
        <begin position="48"/>
        <end position="297"/>
    </location>
</feature>
<dbReference type="PRINTS" id="PR00412">
    <property type="entry name" value="EPOXHYDRLASE"/>
</dbReference>
<dbReference type="RefSeq" id="WP_251836803.1">
    <property type="nucleotide sequence ID" value="NZ_JACSQG010000006.1"/>
</dbReference>
<dbReference type="InterPro" id="IPR000073">
    <property type="entry name" value="AB_hydrolase_1"/>
</dbReference>
<proteinExistence type="predicted"/>
<evidence type="ECO:0000259" key="2">
    <source>
        <dbReference type="Pfam" id="PF00561"/>
    </source>
</evidence>
<evidence type="ECO:0000256" key="1">
    <source>
        <dbReference type="ARBA" id="ARBA00022801"/>
    </source>
</evidence>
<comment type="caution">
    <text evidence="3">The sequence shown here is derived from an EMBL/GenBank/DDBJ whole genome shotgun (WGS) entry which is preliminary data.</text>
</comment>
<dbReference type="Pfam" id="PF00561">
    <property type="entry name" value="Abhydrolase_1"/>
    <property type="match status" value="1"/>
</dbReference>
<dbReference type="PANTHER" id="PTHR43329">
    <property type="entry name" value="EPOXIDE HYDROLASE"/>
    <property type="match status" value="1"/>
</dbReference>
<name>A0ABR8TRB4_9PSED</name>
<dbReference type="EMBL" id="JACSQG010000006">
    <property type="protein sequence ID" value="MBD7978030.1"/>
    <property type="molecule type" value="Genomic_DNA"/>
</dbReference>
<evidence type="ECO:0000313" key="3">
    <source>
        <dbReference type="EMBL" id="MBD7978030.1"/>
    </source>
</evidence>
<protein>
    <submittedName>
        <fullName evidence="3">Alpha/beta fold hydrolase</fullName>
    </submittedName>
</protein>